<dbReference type="SUPFAM" id="SSF46689">
    <property type="entry name" value="Homeodomain-like"/>
    <property type="match status" value="2"/>
</dbReference>
<dbReference type="Proteomes" id="UP000282076">
    <property type="component" value="Unassembled WGS sequence"/>
</dbReference>
<dbReference type="SMART" id="SM00342">
    <property type="entry name" value="HTH_ARAC"/>
    <property type="match status" value="1"/>
</dbReference>
<dbReference type="PROSITE" id="PS01124">
    <property type="entry name" value="HTH_ARAC_FAMILY_2"/>
    <property type="match status" value="1"/>
</dbReference>
<dbReference type="InterPro" id="IPR003313">
    <property type="entry name" value="AraC-bd"/>
</dbReference>
<keyword evidence="6" id="KW-1185">Reference proteome</keyword>
<evidence type="ECO:0000313" key="6">
    <source>
        <dbReference type="Proteomes" id="UP000282076"/>
    </source>
</evidence>
<proteinExistence type="predicted"/>
<dbReference type="InterPro" id="IPR009057">
    <property type="entry name" value="Homeodomain-like_sf"/>
</dbReference>
<dbReference type="InterPro" id="IPR014710">
    <property type="entry name" value="RmlC-like_jellyroll"/>
</dbReference>
<evidence type="ECO:0000313" key="5">
    <source>
        <dbReference type="EMBL" id="RKP51590.1"/>
    </source>
</evidence>
<dbReference type="EMBL" id="RBZM01000007">
    <property type="protein sequence ID" value="RKP51590.1"/>
    <property type="molecule type" value="Genomic_DNA"/>
</dbReference>
<reference evidence="5 6" key="1">
    <citation type="submission" date="2018-10" db="EMBL/GenBank/DDBJ databases">
        <title>Cohnella sp. M2MS4P-1, whole genome shotgun sequence.</title>
        <authorList>
            <person name="Tuo L."/>
        </authorList>
    </citation>
    <scope>NUCLEOTIDE SEQUENCE [LARGE SCALE GENOMIC DNA]</scope>
    <source>
        <strain evidence="5 6">M2MS4P-1</strain>
    </source>
</reference>
<dbReference type="OrthoDB" id="1975977at2"/>
<dbReference type="GO" id="GO:0003700">
    <property type="term" value="F:DNA-binding transcription factor activity"/>
    <property type="evidence" value="ECO:0007669"/>
    <property type="project" value="InterPro"/>
</dbReference>
<dbReference type="Gene3D" id="1.10.10.60">
    <property type="entry name" value="Homeodomain-like"/>
    <property type="match status" value="2"/>
</dbReference>
<sequence>MDDSIRSGQKNSVTEQFIPDLRVSHHISLMHVREVNSDWEYPSHEHKQYEINYVHSGCQIISINGKTYRQQAGDFALIRPGDIHSSTVETPEGMTYFCMHFEIDDRPLMHLLRSTRLALFSGDRPDGAVFKSILERMLNWVVSEERYDMAVRANIQADFFQIIAQLCLSLSASMDNRDEKKLKHWEYIHQIESLIQAIAKQPIYHGHPDKDRLLIGQIAKQIGISESHCNRLFKNAFGISPRQYLSRIVQEEAMRLLRDTTLNVDHISNLLGYVDIAHFSRQFKRWTGESPRSYRASQRESLESMR</sequence>
<organism evidence="5 6">
    <name type="scientific">Cohnella endophytica</name>
    <dbReference type="NCBI Taxonomy" id="2419778"/>
    <lineage>
        <taxon>Bacteria</taxon>
        <taxon>Bacillati</taxon>
        <taxon>Bacillota</taxon>
        <taxon>Bacilli</taxon>
        <taxon>Bacillales</taxon>
        <taxon>Paenibacillaceae</taxon>
        <taxon>Cohnella</taxon>
    </lineage>
</organism>
<name>A0A494XLL8_9BACL</name>
<dbReference type="RefSeq" id="WP_120978290.1">
    <property type="nucleotide sequence ID" value="NZ_RBZM01000007.1"/>
</dbReference>
<evidence type="ECO:0000256" key="1">
    <source>
        <dbReference type="ARBA" id="ARBA00023015"/>
    </source>
</evidence>
<evidence type="ECO:0000256" key="3">
    <source>
        <dbReference type="ARBA" id="ARBA00023163"/>
    </source>
</evidence>
<protein>
    <submittedName>
        <fullName evidence="5">AraC family transcriptional regulator</fullName>
    </submittedName>
</protein>
<keyword evidence="3" id="KW-0804">Transcription</keyword>
<dbReference type="SUPFAM" id="SSF51215">
    <property type="entry name" value="Regulatory protein AraC"/>
    <property type="match status" value="1"/>
</dbReference>
<gene>
    <name evidence="5" type="ORF">D7Z26_17570</name>
</gene>
<dbReference type="Pfam" id="PF02311">
    <property type="entry name" value="AraC_binding"/>
    <property type="match status" value="1"/>
</dbReference>
<keyword evidence="1" id="KW-0805">Transcription regulation</keyword>
<comment type="caution">
    <text evidence="5">The sequence shown here is derived from an EMBL/GenBank/DDBJ whole genome shotgun (WGS) entry which is preliminary data.</text>
</comment>
<evidence type="ECO:0000259" key="4">
    <source>
        <dbReference type="PROSITE" id="PS01124"/>
    </source>
</evidence>
<dbReference type="GO" id="GO:0043565">
    <property type="term" value="F:sequence-specific DNA binding"/>
    <property type="evidence" value="ECO:0007669"/>
    <property type="project" value="InterPro"/>
</dbReference>
<keyword evidence="2" id="KW-0238">DNA-binding</keyword>
<dbReference type="PANTHER" id="PTHR43280:SF2">
    <property type="entry name" value="HTH-TYPE TRANSCRIPTIONAL REGULATOR EXSA"/>
    <property type="match status" value="1"/>
</dbReference>
<feature type="domain" description="HTH araC/xylS-type" evidence="4">
    <location>
        <begin position="189"/>
        <end position="297"/>
    </location>
</feature>
<dbReference type="Pfam" id="PF12833">
    <property type="entry name" value="HTH_18"/>
    <property type="match status" value="1"/>
</dbReference>
<accession>A0A494XLL8</accession>
<dbReference type="InterPro" id="IPR018060">
    <property type="entry name" value="HTH_AraC"/>
</dbReference>
<evidence type="ECO:0000256" key="2">
    <source>
        <dbReference type="ARBA" id="ARBA00023125"/>
    </source>
</evidence>
<dbReference type="AlphaFoldDB" id="A0A494XLL8"/>
<dbReference type="Gene3D" id="2.60.120.10">
    <property type="entry name" value="Jelly Rolls"/>
    <property type="match status" value="1"/>
</dbReference>
<dbReference type="PANTHER" id="PTHR43280">
    <property type="entry name" value="ARAC-FAMILY TRANSCRIPTIONAL REGULATOR"/>
    <property type="match status" value="1"/>
</dbReference>
<dbReference type="InterPro" id="IPR037923">
    <property type="entry name" value="HTH-like"/>
</dbReference>